<dbReference type="PROSITE" id="PS01117">
    <property type="entry name" value="HTH_MARR_1"/>
    <property type="match status" value="1"/>
</dbReference>
<evidence type="ECO:0000256" key="1">
    <source>
        <dbReference type="ARBA" id="ARBA00023015"/>
    </source>
</evidence>
<reference evidence="5 6" key="1">
    <citation type="submission" date="2016-05" db="EMBL/GenBank/DDBJ databases">
        <title>Genomic Taxonomy of the Vibrionaceae.</title>
        <authorList>
            <person name="Gomez-Gil B."/>
            <person name="Enciso-Ibarra J."/>
        </authorList>
    </citation>
    <scope>NUCLEOTIDE SEQUENCE [LARGE SCALE GENOMIC DNA]</scope>
    <source>
        <strain evidence="5 6">CAIM 1920</strain>
    </source>
</reference>
<dbReference type="STRING" id="1080227.A8L45_21235"/>
<dbReference type="InterPro" id="IPR000835">
    <property type="entry name" value="HTH_MarR-typ"/>
</dbReference>
<keyword evidence="1" id="KW-0805">Transcription regulation</keyword>
<dbReference type="RefSeq" id="WP_068905358.1">
    <property type="nucleotide sequence ID" value="NZ_JBHUIF010000009.1"/>
</dbReference>
<dbReference type="InterPro" id="IPR036388">
    <property type="entry name" value="WH-like_DNA-bd_sf"/>
</dbReference>
<dbReference type="Proteomes" id="UP000094936">
    <property type="component" value="Unassembled WGS sequence"/>
</dbReference>
<dbReference type="SUPFAM" id="SSF46785">
    <property type="entry name" value="Winged helix' DNA-binding domain"/>
    <property type="match status" value="1"/>
</dbReference>
<evidence type="ECO:0000313" key="5">
    <source>
        <dbReference type="EMBL" id="ODA29928.1"/>
    </source>
</evidence>
<evidence type="ECO:0000313" key="6">
    <source>
        <dbReference type="Proteomes" id="UP000094936"/>
    </source>
</evidence>
<dbReference type="AlphaFoldDB" id="A0A1C3E9H6"/>
<evidence type="ECO:0000259" key="4">
    <source>
        <dbReference type="PROSITE" id="PS50995"/>
    </source>
</evidence>
<dbReference type="GO" id="GO:0003700">
    <property type="term" value="F:DNA-binding transcription factor activity"/>
    <property type="evidence" value="ECO:0007669"/>
    <property type="project" value="InterPro"/>
</dbReference>
<proteinExistence type="predicted"/>
<dbReference type="PROSITE" id="PS50995">
    <property type="entry name" value="HTH_MARR_2"/>
    <property type="match status" value="1"/>
</dbReference>
<feature type="domain" description="HTH marR-type" evidence="4">
    <location>
        <begin position="21"/>
        <end position="157"/>
    </location>
</feature>
<dbReference type="Gene3D" id="1.10.10.10">
    <property type="entry name" value="Winged helix-like DNA-binding domain superfamily/Winged helix DNA-binding domain"/>
    <property type="match status" value="1"/>
</dbReference>
<comment type="caution">
    <text evidence="5">The sequence shown here is derived from an EMBL/GenBank/DDBJ whole genome shotgun (WGS) entry which is preliminary data.</text>
</comment>
<protein>
    <submittedName>
        <fullName evidence="5">MarR family transcriptional regulator</fullName>
    </submittedName>
</protein>
<dbReference type="OrthoDB" id="32523at2"/>
<sequence length="160" mass="18144">MKQDHVDLVLSQWHEQKPELDTSPIAVIGRLSRVANLMTPQVNDLFKRHDISSIEFDILASLRRSGKPVTPTELYQTLMLSSGAMSTRLEGLVKRGLVERQASETDRRSCKVTLTDKGSTEIDHLFSLHIENEKRILSPLNKEEQAQLAGLLKKWLLSNE</sequence>
<evidence type="ECO:0000256" key="3">
    <source>
        <dbReference type="ARBA" id="ARBA00023163"/>
    </source>
</evidence>
<keyword evidence="2" id="KW-0238">DNA-binding</keyword>
<name>A0A1C3E9H6_9GAMM</name>
<keyword evidence="6" id="KW-1185">Reference proteome</keyword>
<keyword evidence="3" id="KW-0804">Transcription</keyword>
<organism evidence="5 6">
    <name type="scientific">Veronia pacifica</name>
    <dbReference type="NCBI Taxonomy" id="1080227"/>
    <lineage>
        <taxon>Bacteria</taxon>
        <taxon>Pseudomonadati</taxon>
        <taxon>Pseudomonadota</taxon>
        <taxon>Gammaproteobacteria</taxon>
        <taxon>Vibrionales</taxon>
        <taxon>Vibrionaceae</taxon>
        <taxon>Veronia</taxon>
    </lineage>
</organism>
<dbReference type="InterPro" id="IPR036390">
    <property type="entry name" value="WH_DNA-bd_sf"/>
</dbReference>
<dbReference type="Pfam" id="PF12802">
    <property type="entry name" value="MarR_2"/>
    <property type="match status" value="1"/>
</dbReference>
<dbReference type="PRINTS" id="PR00598">
    <property type="entry name" value="HTHMARR"/>
</dbReference>
<dbReference type="PANTHER" id="PTHR42756">
    <property type="entry name" value="TRANSCRIPTIONAL REGULATOR, MARR"/>
    <property type="match status" value="1"/>
</dbReference>
<accession>A0A1C3E9H6</accession>
<dbReference type="GO" id="GO:0003677">
    <property type="term" value="F:DNA binding"/>
    <property type="evidence" value="ECO:0007669"/>
    <property type="project" value="UniProtKB-KW"/>
</dbReference>
<gene>
    <name evidence="5" type="ORF">A8L45_21235</name>
</gene>
<dbReference type="PANTHER" id="PTHR42756:SF1">
    <property type="entry name" value="TRANSCRIPTIONAL REPRESSOR OF EMRAB OPERON"/>
    <property type="match status" value="1"/>
</dbReference>
<dbReference type="SMART" id="SM00347">
    <property type="entry name" value="HTH_MARR"/>
    <property type="match status" value="1"/>
</dbReference>
<dbReference type="InterPro" id="IPR023187">
    <property type="entry name" value="Tscrpt_reg_MarR-type_CS"/>
</dbReference>
<dbReference type="EMBL" id="LYBM01000059">
    <property type="protein sequence ID" value="ODA29928.1"/>
    <property type="molecule type" value="Genomic_DNA"/>
</dbReference>
<evidence type="ECO:0000256" key="2">
    <source>
        <dbReference type="ARBA" id="ARBA00023125"/>
    </source>
</evidence>